<dbReference type="Pfam" id="PF05821">
    <property type="entry name" value="NDUF_B8"/>
    <property type="match status" value="1"/>
</dbReference>
<dbReference type="AlphaFoldDB" id="A0A023FYX5"/>
<reference evidence="1" key="1">
    <citation type="submission" date="2014-03" db="EMBL/GenBank/DDBJ databases">
        <title>The sialotranscriptome of Amblyomma triste, Amblyomma parvum and Amblyomma cajennense ticks, uncovered by 454-based RNA-seq.</title>
        <authorList>
            <person name="Garcia G.R."/>
            <person name="Gardinassi L.G."/>
            <person name="Ribeiro J.M."/>
            <person name="Anatrielo E."/>
            <person name="Ferreira B.R."/>
            <person name="Moreira H.N."/>
            <person name="Mafra C."/>
            <person name="Olegario M.M."/>
            <person name="Szabo P.J."/>
            <person name="Miranda-Santos I.K."/>
            <person name="Maruyama S.R."/>
        </authorList>
    </citation>
    <scope>NUCLEOTIDE SEQUENCE</scope>
    <source>
        <strain evidence="1">Araguapaz</strain>
        <tissue evidence="1">Salivary glands</tissue>
    </source>
</reference>
<dbReference type="InterPro" id="IPR008699">
    <property type="entry name" value="NDUFB8"/>
</dbReference>
<protein>
    <submittedName>
        <fullName evidence="1">Putative nadh:ubiquinone oxidoreductase ndufb8/ashi subunit</fullName>
    </submittedName>
</protein>
<dbReference type="PANTHER" id="PTHR12840">
    <property type="entry name" value="NADH-UBIQUINONE OXIDOREDUCTASE ASHI SUBUNIT"/>
    <property type="match status" value="1"/>
</dbReference>
<name>A0A023FYX5_AMBPA</name>
<evidence type="ECO:0000313" key="1">
    <source>
        <dbReference type="EMBL" id="JAC26722.1"/>
    </source>
</evidence>
<sequence length="187" mass="21016">SCASGDADHSTSGVLGLSGRFGQIVSCNLRGPLIASCRTAHWNKDWAPKARPMTEEERRAAAKKYNMLPEDYRTRADSEGLTWGDYPKLPTVPAAARDPDEDYDFPAYRRNYGEPVDIYMDAFTMERHDNSRQRTPLAKQAAMFLGTVLGLWFLCNLPQVQWGLSEDLGPSQMPNDGVVHYTFEPQQ</sequence>
<accession>A0A023FYX5</accession>
<dbReference type="PANTHER" id="PTHR12840:SF1">
    <property type="entry name" value="NADH DEHYDROGENASE [UBIQUINONE] 1 BETA SUBCOMPLEX SUBUNIT 8, MITOCHONDRIAL"/>
    <property type="match status" value="1"/>
</dbReference>
<organism evidence="1">
    <name type="scientific">Amblyomma parvum</name>
    <name type="common">South American tick</name>
    <dbReference type="NCBI Taxonomy" id="251391"/>
    <lineage>
        <taxon>Eukaryota</taxon>
        <taxon>Metazoa</taxon>
        <taxon>Ecdysozoa</taxon>
        <taxon>Arthropoda</taxon>
        <taxon>Chelicerata</taxon>
        <taxon>Arachnida</taxon>
        <taxon>Acari</taxon>
        <taxon>Parasitiformes</taxon>
        <taxon>Ixodida</taxon>
        <taxon>Ixodoidea</taxon>
        <taxon>Ixodidae</taxon>
        <taxon>Amblyomminae</taxon>
        <taxon>Amblyomma</taxon>
    </lineage>
</organism>
<dbReference type="EMBL" id="GBBL01000598">
    <property type="protein sequence ID" value="JAC26722.1"/>
    <property type="molecule type" value="mRNA"/>
</dbReference>
<dbReference type="GO" id="GO:0005739">
    <property type="term" value="C:mitochondrion"/>
    <property type="evidence" value="ECO:0007669"/>
    <property type="project" value="InterPro"/>
</dbReference>
<feature type="non-terminal residue" evidence="1">
    <location>
        <position position="1"/>
    </location>
</feature>
<proteinExistence type="evidence at transcript level"/>
<keyword evidence="1" id="KW-0830">Ubiquinone</keyword>